<organism evidence="2">
    <name type="scientific">Tanacetum cinerariifolium</name>
    <name type="common">Dalmatian daisy</name>
    <name type="synonym">Chrysanthemum cinerariifolium</name>
    <dbReference type="NCBI Taxonomy" id="118510"/>
    <lineage>
        <taxon>Eukaryota</taxon>
        <taxon>Viridiplantae</taxon>
        <taxon>Streptophyta</taxon>
        <taxon>Embryophyta</taxon>
        <taxon>Tracheophyta</taxon>
        <taxon>Spermatophyta</taxon>
        <taxon>Magnoliopsida</taxon>
        <taxon>eudicotyledons</taxon>
        <taxon>Gunneridae</taxon>
        <taxon>Pentapetalae</taxon>
        <taxon>asterids</taxon>
        <taxon>campanulids</taxon>
        <taxon>Asterales</taxon>
        <taxon>Asteraceae</taxon>
        <taxon>Asteroideae</taxon>
        <taxon>Anthemideae</taxon>
        <taxon>Anthemidinae</taxon>
        <taxon>Tanacetum</taxon>
    </lineage>
</organism>
<protein>
    <recommendedName>
        <fullName evidence="3">Integrase, catalytic region, zinc finger, CCHC-type, peptidase aspartic, catalytic</fullName>
    </recommendedName>
</protein>
<gene>
    <name evidence="2" type="ORF">Tci_005973</name>
</gene>
<evidence type="ECO:0008006" key="3">
    <source>
        <dbReference type="Google" id="ProtNLM"/>
    </source>
</evidence>
<proteinExistence type="predicted"/>
<name>A0A6L2JDJ8_TANCI</name>
<reference evidence="2" key="1">
    <citation type="journal article" date="2019" name="Sci. Rep.">
        <title>Draft genome of Tanacetum cinerariifolium, the natural source of mosquito coil.</title>
        <authorList>
            <person name="Yamashiro T."/>
            <person name="Shiraishi A."/>
            <person name="Satake H."/>
            <person name="Nakayama K."/>
        </authorList>
    </citation>
    <scope>NUCLEOTIDE SEQUENCE</scope>
</reference>
<sequence length="434" mass="48265">MAKFPQIDSGLGVPVFKQGDDPIDVINKMMSFLSTIVTSHFPSTNNQLRNFSNPRQQATIHDGRVTVQPVQGRQNSFAAGMSGSRANISRMGGNNSDPGIVEGPVTETVITHNAAYQADDLDAYDTDCDDLYTTKAVLMANLSSYGSNVLSDVPHSKNTHTDMLNQSVQEMSYSEQTHLVNYLENEITSDSNIITYSQYLLKTQNTAVQDTNSSVQQDAMILSVFKQLSNPVTNCNKVNKDNLTANESLSVELERYKERVNLLEERQNVDLKKPTESEGFEQIIDLLIAHPIKYALTVNLIIYSSCIEQFWATAKVKHVNEEAQLHVEVDGKRVVISEASIRSDLRFGDKGVQAQQEVDEGTEIPTDTLQTPTIIQPKTSQPQRKQKTKKPRRKDIELPQTSVPTEVVADEAIYEEMYDSVERAATTATGLDAK</sequence>
<evidence type="ECO:0000313" key="2">
    <source>
        <dbReference type="EMBL" id="GEU33995.1"/>
    </source>
</evidence>
<feature type="compositionally biased region" description="Polar residues" evidence="1">
    <location>
        <begin position="365"/>
        <end position="374"/>
    </location>
</feature>
<evidence type="ECO:0000256" key="1">
    <source>
        <dbReference type="SAM" id="MobiDB-lite"/>
    </source>
</evidence>
<feature type="compositionally biased region" description="Basic residues" evidence="1">
    <location>
        <begin position="384"/>
        <end position="393"/>
    </location>
</feature>
<dbReference type="EMBL" id="BKCJ010000527">
    <property type="protein sequence ID" value="GEU33995.1"/>
    <property type="molecule type" value="Genomic_DNA"/>
</dbReference>
<dbReference type="AlphaFoldDB" id="A0A6L2JDJ8"/>
<accession>A0A6L2JDJ8</accession>
<feature type="region of interest" description="Disordered" evidence="1">
    <location>
        <begin position="354"/>
        <end position="405"/>
    </location>
</feature>
<comment type="caution">
    <text evidence="2">The sequence shown here is derived from an EMBL/GenBank/DDBJ whole genome shotgun (WGS) entry which is preliminary data.</text>
</comment>